<feature type="domain" description="Hemerythrin-like" evidence="3">
    <location>
        <begin position="9"/>
        <end position="123"/>
    </location>
</feature>
<dbReference type="InterPro" id="IPR012312">
    <property type="entry name" value="Hemerythrin-like"/>
</dbReference>
<dbReference type="Gene3D" id="1.20.120.520">
    <property type="entry name" value="nmb1532 protein domain like"/>
    <property type="match status" value="1"/>
</dbReference>
<dbReference type="AlphaFoldDB" id="A0A3A8PLC8"/>
<evidence type="ECO:0000313" key="4">
    <source>
        <dbReference type="EMBL" id="RKH57193.1"/>
    </source>
</evidence>
<evidence type="ECO:0000313" key="5">
    <source>
        <dbReference type="Proteomes" id="UP000267003"/>
    </source>
</evidence>
<feature type="coiled-coil region" evidence="1">
    <location>
        <begin position="9"/>
        <end position="90"/>
    </location>
</feature>
<organism evidence="4 5">
    <name type="scientific">Corallococcus aberystwythensis</name>
    <dbReference type="NCBI Taxonomy" id="2316722"/>
    <lineage>
        <taxon>Bacteria</taxon>
        <taxon>Pseudomonadati</taxon>
        <taxon>Myxococcota</taxon>
        <taxon>Myxococcia</taxon>
        <taxon>Myxococcales</taxon>
        <taxon>Cystobacterineae</taxon>
        <taxon>Myxococcaceae</taxon>
        <taxon>Corallococcus</taxon>
    </lineage>
</organism>
<gene>
    <name evidence="4" type="ORF">D7W81_31835</name>
</gene>
<dbReference type="PANTHER" id="PTHR35585:SF1">
    <property type="entry name" value="HHE DOMAIN PROTEIN (AFU_ORTHOLOGUE AFUA_4G00730)"/>
    <property type="match status" value="1"/>
</dbReference>
<evidence type="ECO:0000259" key="3">
    <source>
        <dbReference type="Pfam" id="PF01814"/>
    </source>
</evidence>
<comment type="caution">
    <text evidence="4">The sequence shown here is derived from an EMBL/GenBank/DDBJ whole genome shotgun (WGS) entry which is preliminary data.</text>
</comment>
<dbReference type="Proteomes" id="UP000267003">
    <property type="component" value="Unassembled WGS sequence"/>
</dbReference>
<evidence type="ECO:0000256" key="1">
    <source>
        <dbReference type="SAM" id="Coils"/>
    </source>
</evidence>
<protein>
    <submittedName>
        <fullName evidence="4">Hemerythrin domain-containing protein</fullName>
    </submittedName>
</protein>
<dbReference type="Pfam" id="PF01814">
    <property type="entry name" value="Hemerythrin"/>
    <property type="match status" value="1"/>
</dbReference>
<keyword evidence="5" id="KW-1185">Reference proteome</keyword>
<dbReference type="PANTHER" id="PTHR35585">
    <property type="entry name" value="HHE DOMAIN PROTEIN (AFU_ORTHOLOGUE AFUA_4G00730)"/>
    <property type="match status" value="1"/>
</dbReference>
<accession>A0A3A8PLC8</accession>
<dbReference type="EMBL" id="RAWK01000248">
    <property type="protein sequence ID" value="RKH57193.1"/>
    <property type="molecule type" value="Genomic_DNA"/>
</dbReference>
<reference evidence="5" key="1">
    <citation type="submission" date="2018-09" db="EMBL/GenBank/DDBJ databases">
        <authorList>
            <person name="Livingstone P.G."/>
            <person name="Whitworth D.E."/>
        </authorList>
    </citation>
    <scope>NUCLEOTIDE SEQUENCE [LARGE SCALE GENOMIC DNA]</scope>
    <source>
        <strain evidence="5">AB050A</strain>
    </source>
</reference>
<evidence type="ECO:0000256" key="2">
    <source>
        <dbReference type="SAM" id="MobiDB-lite"/>
    </source>
</evidence>
<name>A0A3A8PLC8_9BACT</name>
<proteinExistence type="predicted"/>
<keyword evidence="1" id="KW-0175">Coiled coil</keyword>
<dbReference type="OrthoDB" id="5511990at2"/>
<feature type="region of interest" description="Disordered" evidence="2">
    <location>
        <begin position="150"/>
        <end position="169"/>
    </location>
</feature>
<sequence>MLGCMAGPFEILLQQHHELEELLERLASESDVEDLADGQETLSRLLRLHSRLEERCLQPLLTRVEGRTRAREEAEDHLTLRELMEELQELTPRGVEWQARLFTLEDRVVAHVQATEHEVLPRLSASLDAEELAELGHDLALTYEELLDRSQHPPASSRGTLLEPLHWDA</sequence>